<reference evidence="2" key="1">
    <citation type="journal article" date="2019" name="Int. J. Syst. Evol. Microbiol.">
        <title>The Global Catalogue of Microorganisms (GCM) 10K type strain sequencing project: providing services to taxonomists for standard genome sequencing and annotation.</title>
        <authorList>
            <consortium name="The Broad Institute Genomics Platform"/>
            <consortium name="The Broad Institute Genome Sequencing Center for Infectious Disease"/>
            <person name="Wu L."/>
            <person name="Ma J."/>
        </authorList>
    </citation>
    <scope>NUCLEOTIDE SEQUENCE [LARGE SCALE GENOMIC DNA]</scope>
    <source>
        <strain evidence="2">JCM 1490</strain>
    </source>
</reference>
<keyword evidence="2" id="KW-1185">Reference proteome</keyword>
<proteinExistence type="predicted"/>
<dbReference type="EMBL" id="JBHTCQ010000001">
    <property type="protein sequence ID" value="MFC7404369.1"/>
    <property type="molecule type" value="Genomic_DNA"/>
</dbReference>
<dbReference type="Proteomes" id="UP001596455">
    <property type="component" value="Unassembled WGS sequence"/>
</dbReference>
<accession>A0ABW2Q5W2</accession>
<organism evidence="1 2">
    <name type="scientific">Georgenia alba</name>
    <dbReference type="NCBI Taxonomy" id="2233858"/>
    <lineage>
        <taxon>Bacteria</taxon>
        <taxon>Bacillati</taxon>
        <taxon>Actinomycetota</taxon>
        <taxon>Actinomycetes</taxon>
        <taxon>Micrococcales</taxon>
        <taxon>Bogoriellaceae</taxon>
        <taxon>Georgenia</taxon>
    </lineage>
</organism>
<name>A0ABW2Q5W2_9MICO</name>
<evidence type="ECO:0000313" key="1">
    <source>
        <dbReference type="EMBL" id="MFC7404369.1"/>
    </source>
</evidence>
<sequence length="157" mass="17540">MDSTAGADLAVRGREVVTSYLAGVDVAWTDEDEELVEILNGAGHLRRIRVSVTDGDVWLLQRALLDEEPEIEGGWWSFVRVRRDAAEPEVYLAAEDGVRELMHRLTRREAAVGAGTEPTEQVEPAPAPVQMRDEAVRVCDGDLRPLLRSWRELTMGF</sequence>
<gene>
    <name evidence="1" type="ORF">ACFQQL_04540</name>
</gene>
<evidence type="ECO:0000313" key="2">
    <source>
        <dbReference type="Proteomes" id="UP001596455"/>
    </source>
</evidence>
<protein>
    <submittedName>
        <fullName evidence="1">Uncharacterized protein</fullName>
    </submittedName>
</protein>
<dbReference type="RefSeq" id="WP_382391690.1">
    <property type="nucleotide sequence ID" value="NZ_JBHTCQ010000001.1"/>
</dbReference>
<comment type="caution">
    <text evidence="1">The sequence shown here is derived from an EMBL/GenBank/DDBJ whole genome shotgun (WGS) entry which is preliminary data.</text>
</comment>